<organism evidence="1">
    <name type="scientific">Tanacetum cinerariifolium</name>
    <name type="common">Dalmatian daisy</name>
    <name type="synonym">Chrysanthemum cinerariifolium</name>
    <dbReference type="NCBI Taxonomy" id="118510"/>
    <lineage>
        <taxon>Eukaryota</taxon>
        <taxon>Viridiplantae</taxon>
        <taxon>Streptophyta</taxon>
        <taxon>Embryophyta</taxon>
        <taxon>Tracheophyta</taxon>
        <taxon>Spermatophyta</taxon>
        <taxon>Magnoliopsida</taxon>
        <taxon>eudicotyledons</taxon>
        <taxon>Gunneridae</taxon>
        <taxon>Pentapetalae</taxon>
        <taxon>asterids</taxon>
        <taxon>campanulids</taxon>
        <taxon>Asterales</taxon>
        <taxon>Asteraceae</taxon>
        <taxon>Asteroideae</taxon>
        <taxon>Anthemideae</taxon>
        <taxon>Anthemidinae</taxon>
        <taxon>Tanacetum</taxon>
    </lineage>
</organism>
<keyword evidence="1" id="KW-0808">Transferase</keyword>
<dbReference type="GO" id="GO:0005829">
    <property type="term" value="C:cytosol"/>
    <property type="evidence" value="ECO:0007669"/>
    <property type="project" value="TreeGrafter"/>
</dbReference>
<accession>A0A699XIV8</accession>
<sequence length="73" mass="7859">GDVTLFFGLSGTGKTTLSADESRYLIGDDEHGWGEGVVFNIEGGCYAKCIDLSEKNEPVIWKAIKHGAVLENV</sequence>
<reference evidence="1" key="1">
    <citation type="journal article" date="2019" name="Sci. Rep.">
        <title>Draft genome of Tanacetum cinerariifolium, the natural source of mosquito coil.</title>
        <authorList>
            <person name="Yamashiro T."/>
            <person name="Shiraishi A."/>
            <person name="Satake H."/>
            <person name="Nakayama K."/>
        </authorList>
    </citation>
    <scope>NUCLEOTIDE SEQUENCE</scope>
</reference>
<protein>
    <submittedName>
        <fullName evidence="1">Phosphoenolpyruvate carboxykinase</fullName>
    </submittedName>
</protein>
<feature type="non-terminal residue" evidence="1">
    <location>
        <position position="1"/>
    </location>
</feature>
<feature type="non-terminal residue" evidence="1">
    <location>
        <position position="73"/>
    </location>
</feature>
<dbReference type="PANTHER" id="PTHR30031">
    <property type="entry name" value="PHOSPHOENOLPYRUVATE CARBOXYKINASE ATP"/>
    <property type="match status" value="1"/>
</dbReference>
<dbReference type="InterPro" id="IPR001272">
    <property type="entry name" value="PEP_carboxykinase_ATP"/>
</dbReference>
<dbReference type="InterPro" id="IPR015994">
    <property type="entry name" value="PEPCK_ATP_CS"/>
</dbReference>
<name>A0A699XIV8_TANCI</name>
<dbReference type="AlphaFoldDB" id="A0A699XIV8"/>
<comment type="caution">
    <text evidence="1">The sequence shown here is derived from an EMBL/GenBank/DDBJ whole genome shotgun (WGS) entry which is preliminary data.</text>
</comment>
<dbReference type="PANTHER" id="PTHR30031:SF0">
    <property type="entry name" value="PHOSPHOENOLPYRUVATE CARBOXYKINASE (ATP)"/>
    <property type="match status" value="1"/>
</dbReference>
<keyword evidence="1" id="KW-0418">Kinase</keyword>
<dbReference type="GO" id="GO:0005524">
    <property type="term" value="F:ATP binding"/>
    <property type="evidence" value="ECO:0007669"/>
    <property type="project" value="InterPro"/>
</dbReference>
<dbReference type="SUPFAM" id="SSF53795">
    <property type="entry name" value="PEP carboxykinase-like"/>
    <property type="match status" value="1"/>
</dbReference>
<evidence type="ECO:0000313" key="1">
    <source>
        <dbReference type="EMBL" id="GFD56434.1"/>
    </source>
</evidence>
<dbReference type="GO" id="GO:0016301">
    <property type="term" value="F:kinase activity"/>
    <property type="evidence" value="ECO:0007669"/>
    <property type="project" value="UniProtKB-KW"/>
</dbReference>
<dbReference type="Pfam" id="PF01293">
    <property type="entry name" value="PEPCK_ATP"/>
    <property type="match status" value="1"/>
</dbReference>
<dbReference type="GO" id="GO:0004612">
    <property type="term" value="F:phosphoenolpyruvate carboxykinase (ATP) activity"/>
    <property type="evidence" value="ECO:0007669"/>
    <property type="project" value="InterPro"/>
</dbReference>
<dbReference type="EMBL" id="BKCJ011829290">
    <property type="protein sequence ID" value="GFD56434.1"/>
    <property type="molecule type" value="Genomic_DNA"/>
</dbReference>
<dbReference type="Gene3D" id="3.90.228.20">
    <property type="match status" value="1"/>
</dbReference>
<dbReference type="InterPro" id="IPR013035">
    <property type="entry name" value="PEP_carboxykinase_C"/>
</dbReference>
<dbReference type="GO" id="GO:0006094">
    <property type="term" value="P:gluconeogenesis"/>
    <property type="evidence" value="ECO:0007669"/>
    <property type="project" value="InterPro"/>
</dbReference>
<proteinExistence type="predicted"/>
<dbReference type="PROSITE" id="PS00532">
    <property type="entry name" value="PEPCK_ATP"/>
    <property type="match status" value="1"/>
</dbReference>
<keyword evidence="1" id="KW-0670">Pyruvate</keyword>
<gene>
    <name evidence="1" type="ORF">Tci_928403</name>
</gene>